<evidence type="ECO:0000256" key="2">
    <source>
        <dbReference type="ARBA" id="ARBA00023134"/>
    </source>
</evidence>
<dbReference type="GO" id="GO:0005829">
    <property type="term" value="C:cytosol"/>
    <property type="evidence" value="ECO:0007669"/>
    <property type="project" value="TreeGrafter"/>
</dbReference>
<dbReference type="SUPFAM" id="SSF52540">
    <property type="entry name" value="P-loop containing nucleoside triphosphate hydrolases"/>
    <property type="match status" value="1"/>
</dbReference>
<dbReference type="FunFam" id="3.30.70.870:FF:000003">
    <property type="entry name" value="GTP-binding protein TypA"/>
    <property type="match status" value="1"/>
</dbReference>
<dbReference type="InterPro" id="IPR009000">
    <property type="entry name" value="Transl_B-barrel_sf"/>
</dbReference>
<dbReference type="PROSITE" id="PS00301">
    <property type="entry name" value="G_TR_1"/>
    <property type="match status" value="1"/>
</dbReference>
<dbReference type="Pfam" id="PF22042">
    <property type="entry name" value="EF-G_D2"/>
    <property type="match status" value="1"/>
</dbReference>
<gene>
    <name evidence="4" type="ORF">TOLI1172_LOCUS304</name>
</gene>
<dbReference type="PANTHER" id="PTHR42908:SF8">
    <property type="entry name" value="TR-TYPE G DOMAIN-CONTAINING PROTEIN"/>
    <property type="match status" value="1"/>
</dbReference>
<dbReference type="GO" id="GO:0009409">
    <property type="term" value="P:response to cold"/>
    <property type="evidence" value="ECO:0007669"/>
    <property type="project" value="UniProtKB-ARBA"/>
</dbReference>
<evidence type="ECO:0000313" key="4">
    <source>
        <dbReference type="EMBL" id="CAD8815916.1"/>
    </source>
</evidence>
<evidence type="ECO:0000259" key="3">
    <source>
        <dbReference type="PROSITE" id="PS51722"/>
    </source>
</evidence>
<dbReference type="InterPro" id="IPR005225">
    <property type="entry name" value="Small_GTP-bd"/>
</dbReference>
<dbReference type="InterPro" id="IPR042116">
    <property type="entry name" value="TypA/BipA_C"/>
</dbReference>
<protein>
    <recommendedName>
        <fullName evidence="3">Tr-type G domain-containing protein</fullName>
    </recommendedName>
</protein>
<dbReference type="GO" id="GO:0042254">
    <property type="term" value="P:ribosome biogenesis"/>
    <property type="evidence" value="ECO:0007669"/>
    <property type="project" value="UniProtKB-ARBA"/>
</dbReference>
<dbReference type="EMBL" id="HBFP01000403">
    <property type="protein sequence ID" value="CAD8815916.1"/>
    <property type="molecule type" value="Transcribed_RNA"/>
</dbReference>
<dbReference type="InterPro" id="IPR000640">
    <property type="entry name" value="EFG_V-like"/>
</dbReference>
<dbReference type="CDD" id="cd16263">
    <property type="entry name" value="BipA_III"/>
    <property type="match status" value="1"/>
</dbReference>
<dbReference type="GO" id="GO:1990904">
    <property type="term" value="C:ribonucleoprotein complex"/>
    <property type="evidence" value="ECO:0007669"/>
    <property type="project" value="TreeGrafter"/>
</dbReference>
<dbReference type="GO" id="GO:0005525">
    <property type="term" value="F:GTP binding"/>
    <property type="evidence" value="ECO:0007669"/>
    <property type="project" value="UniProtKB-KW"/>
</dbReference>
<reference evidence="4" key="1">
    <citation type="submission" date="2021-01" db="EMBL/GenBank/DDBJ databases">
        <authorList>
            <person name="Corre E."/>
            <person name="Pelletier E."/>
            <person name="Niang G."/>
            <person name="Scheremetjew M."/>
            <person name="Finn R."/>
            <person name="Kale V."/>
            <person name="Holt S."/>
            <person name="Cochrane G."/>
            <person name="Meng A."/>
            <person name="Brown T."/>
            <person name="Cohen L."/>
        </authorList>
    </citation>
    <scope>NUCLEOTIDE SEQUENCE</scope>
    <source>
        <strain evidence="4">CCMP3278</strain>
    </source>
</reference>
<keyword evidence="2" id="KW-0342">GTP-binding</keyword>
<dbReference type="AlphaFoldDB" id="A0A7S0ZAP3"/>
<dbReference type="Gene3D" id="3.30.70.240">
    <property type="match status" value="1"/>
</dbReference>
<dbReference type="SUPFAM" id="SSF54980">
    <property type="entry name" value="EF-G C-terminal domain-like"/>
    <property type="match status" value="2"/>
</dbReference>
<dbReference type="PANTHER" id="PTHR42908">
    <property type="entry name" value="TRANSLATION ELONGATION FACTOR-RELATED"/>
    <property type="match status" value="1"/>
</dbReference>
<dbReference type="NCBIfam" id="TIGR01394">
    <property type="entry name" value="TypA_BipA"/>
    <property type="match status" value="1"/>
</dbReference>
<proteinExistence type="predicted"/>
<evidence type="ECO:0000256" key="1">
    <source>
        <dbReference type="ARBA" id="ARBA00022741"/>
    </source>
</evidence>
<dbReference type="InterPro" id="IPR047042">
    <property type="entry name" value="BipA_II"/>
</dbReference>
<dbReference type="GO" id="GO:0010467">
    <property type="term" value="P:gene expression"/>
    <property type="evidence" value="ECO:0007669"/>
    <property type="project" value="UniProtKB-ARBA"/>
</dbReference>
<feature type="domain" description="Tr-type G" evidence="3">
    <location>
        <begin position="88"/>
        <end position="282"/>
    </location>
</feature>
<name>A0A7S0ZAP3_9RHOD</name>
<dbReference type="InterPro" id="IPR000795">
    <property type="entry name" value="T_Tr_GTP-bd_dom"/>
</dbReference>
<dbReference type="SUPFAM" id="SSF50447">
    <property type="entry name" value="Translation proteins"/>
    <property type="match status" value="1"/>
</dbReference>
<dbReference type="GO" id="GO:0003924">
    <property type="term" value="F:GTPase activity"/>
    <property type="evidence" value="ECO:0007669"/>
    <property type="project" value="InterPro"/>
</dbReference>
<dbReference type="Pfam" id="PF00009">
    <property type="entry name" value="GTP_EFTU"/>
    <property type="match status" value="1"/>
</dbReference>
<dbReference type="Gene3D" id="2.40.50.250">
    <property type="entry name" value="bipa protein"/>
    <property type="match status" value="1"/>
</dbReference>
<dbReference type="InterPro" id="IPR031157">
    <property type="entry name" value="G_TR_CS"/>
</dbReference>
<organism evidence="4">
    <name type="scientific">Timspurckia oligopyrenoides</name>
    <dbReference type="NCBI Taxonomy" id="708627"/>
    <lineage>
        <taxon>Eukaryota</taxon>
        <taxon>Rhodophyta</taxon>
        <taxon>Bangiophyceae</taxon>
        <taxon>Porphyridiales</taxon>
        <taxon>Porphyridiaceae</taxon>
        <taxon>Timspurckia</taxon>
    </lineage>
</organism>
<dbReference type="InterPro" id="IPR035647">
    <property type="entry name" value="EFG_III/V"/>
</dbReference>
<dbReference type="InterPro" id="IPR047041">
    <property type="entry name" value="BipA_GTP-bd_dom"/>
</dbReference>
<dbReference type="Pfam" id="PF00679">
    <property type="entry name" value="EFG_C"/>
    <property type="match status" value="1"/>
</dbReference>
<dbReference type="FunFam" id="3.40.50.300:FF:000055">
    <property type="entry name" value="GTP-binding protein TypA"/>
    <property type="match status" value="1"/>
</dbReference>
<dbReference type="PROSITE" id="PS51722">
    <property type="entry name" value="G_TR_2"/>
    <property type="match status" value="1"/>
</dbReference>
<dbReference type="Gene3D" id="2.40.30.10">
    <property type="entry name" value="Translation factors"/>
    <property type="match status" value="1"/>
</dbReference>
<accession>A0A7S0ZAP3</accession>
<dbReference type="InterPro" id="IPR048876">
    <property type="entry name" value="BipA_C"/>
</dbReference>
<dbReference type="CDD" id="cd03691">
    <property type="entry name" value="BipA_TypA_II"/>
    <property type="match status" value="1"/>
</dbReference>
<dbReference type="InterPro" id="IPR027417">
    <property type="entry name" value="P-loop_NTPase"/>
</dbReference>
<dbReference type="FunFam" id="2.40.30.10:FF:000016">
    <property type="entry name" value="GTP-binding protein TypA"/>
    <property type="match status" value="1"/>
</dbReference>
<dbReference type="InterPro" id="IPR006298">
    <property type="entry name" value="BipA"/>
</dbReference>
<dbReference type="InterPro" id="IPR053905">
    <property type="entry name" value="EF-G-like_DII"/>
</dbReference>
<dbReference type="FunFam" id="2.40.50.250:FF:000001">
    <property type="entry name" value="GTP-binding protein TypA"/>
    <property type="match status" value="1"/>
</dbReference>
<dbReference type="Pfam" id="PF21018">
    <property type="entry name" value="BipA_C"/>
    <property type="match status" value="1"/>
</dbReference>
<sequence>MEFAYSRVPALFVGNGVSVKRSLLIPENSMLVCSGRRQVDVQNKSTRCNLNQIAMTAAPSTEVDISRRNVESMIEKSIDSAGEFSERSDLRNLAIIAHVDHGKTTLVDALLGEAKVFRENQEVQERVMDSNDLERERGITILAKNTAITYKDIRLNIVDTPGHADFGGEVERVLNMVDGVLLLVDAVEGPKPQTRFVLRKALEMGLRVVVVVNKIDRPASRPEYVIDHTFDLFCELGATDEQTDFKVVYCSALKKLSGNSPADLQENLQPVLDAILTLPKPKVRRDGPLQLMVSNIDYDDFKGRLGIGRITSGTIKKGTTISIAHPKKEPKTMKLNEIFVYDQFSKKSVDEAHAGDIVVFSGVSTIEIGDTICDSDNPLPLVPIEVEEPTVRMAFSVNTSDFAGREGSLVTSRNIRDRLDKELERNVALRVEQTDSADTYDVLGRGSLHLTILIETMRREGFELMIGAPTVITKVVDGKKLEPFEEVEVEVNNEYMGSIVDMLGRRKGEMIDMGSVNSDGMISVRYLCPTRGLLGIKNAMLTATRGTAIMNSLSAGYRPHVGDIFNRDNGSLVAHETGKVTTNGVENAQDRGKLFVSPGDEVYANQVVGIHQRPGDLKVNVCKTKALTNFRAASKEIAKGVQGVVDLSLDDALEYINEEEVVEVTPESIRISKKRGYKGKK</sequence>
<dbReference type="CDD" id="cd01891">
    <property type="entry name" value="TypA_BipA"/>
    <property type="match status" value="1"/>
</dbReference>
<dbReference type="Gene3D" id="3.30.70.870">
    <property type="entry name" value="Elongation Factor G (Translational Gtpase), domain 3"/>
    <property type="match status" value="1"/>
</dbReference>
<dbReference type="FunFam" id="3.30.70.240:FF:000002">
    <property type="entry name" value="GTP-binding protein TypA"/>
    <property type="match status" value="1"/>
</dbReference>
<dbReference type="NCBIfam" id="TIGR00231">
    <property type="entry name" value="small_GTP"/>
    <property type="match status" value="1"/>
</dbReference>
<dbReference type="SMART" id="SM00838">
    <property type="entry name" value="EFG_C"/>
    <property type="match status" value="1"/>
</dbReference>
<keyword evidence="1" id="KW-0547">Nucleotide-binding</keyword>
<dbReference type="PRINTS" id="PR00315">
    <property type="entry name" value="ELONGATNFCT"/>
</dbReference>
<dbReference type="InterPro" id="IPR047043">
    <property type="entry name" value="BipA_III"/>
</dbReference>
<dbReference type="Gene3D" id="3.40.50.300">
    <property type="entry name" value="P-loop containing nucleotide triphosphate hydrolases"/>
    <property type="match status" value="1"/>
</dbReference>